<dbReference type="Pfam" id="PF00787">
    <property type="entry name" value="PX"/>
    <property type="match status" value="1"/>
</dbReference>
<dbReference type="SMART" id="SM00313">
    <property type="entry name" value="PXA"/>
    <property type="match status" value="1"/>
</dbReference>
<reference evidence="7 8" key="1">
    <citation type="submission" date="2020-02" db="EMBL/GenBank/DDBJ databases">
        <authorList>
            <person name="Ma Q."/>
            <person name="Huang Y."/>
            <person name="Song X."/>
            <person name="Pei D."/>
        </authorList>
    </citation>
    <scope>NUCLEOTIDE SEQUENCE [LARGE SCALE GENOMIC DNA]</scope>
    <source>
        <strain evidence="7">Sxm20200214</strain>
        <tissue evidence="7">Leaf</tissue>
    </source>
</reference>
<dbReference type="SMART" id="SM00312">
    <property type="entry name" value="PX"/>
    <property type="match status" value="1"/>
</dbReference>
<dbReference type="GO" id="GO:0016020">
    <property type="term" value="C:membrane"/>
    <property type="evidence" value="ECO:0007669"/>
    <property type="project" value="UniProtKB-ARBA"/>
</dbReference>
<dbReference type="GO" id="GO:0005768">
    <property type="term" value="C:endosome"/>
    <property type="evidence" value="ECO:0007669"/>
    <property type="project" value="UniProtKB-ARBA"/>
</dbReference>
<dbReference type="InterPro" id="IPR013937">
    <property type="entry name" value="Sorting_nexin_C"/>
</dbReference>
<organism evidence="7 8">
    <name type="scientific">Brassica carinata</name>
    <name type="common">Ethiopian mustard</name>
    <name type="synonym">Abyssinian cabbage</name>
    <dbReference type="NCBI Taxonomy" id="52824"/>
    <lineage>
        <taxon>Eukaryota</taxon>
        <taxon>Viridiplantae</taxon>
        <taxon>Streptophyta</taxon>
        <taxon>Embryophyta</taxon>
        <taxon>Tracheophyta</taxon>
        <taxon>Spermatophyta</taxon>
        <taxon>Magnoliopsida</taxon>
        <taxon>eudicotyledons</taxon>
        <taxon>Gunneridae</taxon>
        <taxon>Pentapetalae</taxon>
        <taxon>rosids</taxon>
        <taxon>malvids</taxon>
        <taxon>Brassicales</taxon>
        <taxon>Brassicaceae</taxon>
        <taxon>Brassiceae</taxon>
        <taxon>Brassica</taxon>
    </lineage>
</organism>
<comment type="caution">
    <text evidence="7">The sequence shown here is derived from an EMBL/GenBank/DDBJ whole genome shotgun (WGS) entry which is preliminary data.</text>
</comment>
<keyword evidence="2" id="KW-0963">Cytoplasm</keyword>
<dbReference type="AlphaFoldDB" id="A0A8X8AYW7"/>
<evidence type="ECO:0000256" key="3">
    <source>
        <dbReference type="SAM" id="MobiDB-lite"/>
    </source>
</evidence>
<dbReference type="Pfam" id="PF08628">
    <property type="entry name" value="Nexin_C"/>
    <property type="match status" value="1"/>
</dbReference>
<dbReference type="InterPro" id="IPR001683">
    <property type="entry name" value="PX_dom"/>
</dbReference>
<feature type="transmembrane region" description="Helical" evidence="4">
    <location>
        <begin position="37"/>
        <end position="55"/>
    </location>
</feature>
<proteinExistence type="predicted"/>
<keyword evidence="4" id="KW-1133">Transmembrane helix</keyword>
<evidence type="ECO:0000256" key="4">
    <source>
        <dbReference type="SAM" id="Phobius"/>
    </source>
</evidence>
<dbReference type="Proteomes" id="UP000886595">
    <property type="component" value="Unassembled WGS sequence"/>
</dbReference>
<sequence>METINDLTEEAKVRRTVWWALCVFFLTYFLTHTSKSMGMNLPVAVLILYGLRILLNQNEFRRKVMPAPRQSHLHHPARMQLSLNDARLSTIPPPPSWKDKINSHVVEDAINDFVDKIVENYVKNLWYSSITPDKDFLELIRGLIMNAVGEISVRVKERNIFCLIRGVVDLIGDHLETFRRNQAAIGTDVIKTLSSEDRDEKLKYHLMDSRELYPALISKRMSTRPQESQCPFVQTIARELLTCLVFQRLVNIGSPQVNMIIGGSQFYQDSVSDQSLRASETSSNWLPDSDIPNHTIVFEEQETAESTPHYDPLVIDLVIQISVAILVDTEVRSTHLLRHLQDEAPTWGSRPEPKPLTGFMERHLHDPRALSSRSWLRKSQRSTKFTVRQPAIYNAIMGTPWINSMKADRPHITSHQISDSNRTAVSGSVDHASSSVDDESHHPELRVEQDSGDESYRMPEVATQRRTEALHKESQHCLKIKSWVLGDNIEKLSSRLFAVYCITVTDTENKTRFVMRRYSNFERLHRQSKENPNYNLLLPPKHIFSSRTEDAVVHRHCIQLEKYLQDLLSIAIVAEQHEVWDFLSESSKYSMFMDRETSDVDFLSLAQKEDESLRDFMRRFKLVMARVTGISDKVAIDALRKTLWYKSKFRKWILLEKPRTIQDTLHKATDFIVMEEEMRVLSQKHGPQKTSSKKKPSRNDKYVHHEGRHFLAFSNFDIGILILCFLLQWMRPNVIEMILNLVDKVFRLNRGLWSGTAFAASKKLLLIMRDTVDDWFLKKIHKLRNENTVAHGIRGVQDILWPNGVFFTRVDDSEEALDQTDPSEETFQMADQLGGEKVVKPSSLEQQLEAGASKFKKFLLEDAPTALVGFVKQNLHRTCPRDILYFTQSKVCIKQLAFAILELLLQTVFPELQDLLRDIRENPQHGRSEYSRRKAQAA</sequence>
<keyword evidence="4" id="KW-0472">Membrane</keyword>
<evidence type="ECO:0000313" key="7">
    <source>
        <dbReference type="EMBL" id="KAG2315667.1"/>
    </source>
</evidence>
<feature type="transmembrane region" description="Helical" evidence="4">
    <location>
        <begin position="12"/>
        <end position="31"/>
    </location>
</feature>
<dbReference type="InterPro" id="IPR051837">
    <property type="entry name" value="SortingNexin/PXDomain-PKLike"/>
</dbReference>
<protein>
    <submittedName>
        <fullName evidence="7">Uncharacterized protein</fullName>
    </submittedName>
</protein>
<feature type="domain" description="PX" evidence="5">
    <location>
        <begin position="478"/>
        <end position="590"/>
    </location>
</feature>
<gene>
    <name evidence="7" type="ORF">Bca52824_018789</name>
</gene>
<feature type="region of interest" description="Disordered" evidence="3">
    <location>
        <begin position="680"/>
        <end position="700"/>
    </location>
</feature>
<feature type="compositionally biased region" description="Polar residues" evidence="3">
    <location>
        <begin position="415"/>
        <end position="435"/>
    </location>
</feature>
<evidence type="ECO:0000256" key="1">
    <source>
        <dbReference type="ARBA" id="ARBA00004496"/>
    </source>
</evidence>
<accession>A0A8X8AYW7</accession>
<dbReference type="Pfam" id="PF02194">
    <property type="entry name" value="PXA"/>
    <property type="match status" value="1"/>
</dbReference>
<dbReference type="PROSITE" id="PS50195">
    <property type="entry name" value="PX"/>
    <property type="match status" value="1"/>
</dbReference>
<evidence type="ECO:0000256" key="2">
    <source>
        <dbReference type="ARBA" id="ARBA00022490"/>
    </source>
</evidence>
<evidence type="ECO:0000259" key="6">
    <source>
        <dbReference type="PROSITE" id="PS51207"/>
    </source>
</evidence>
<dbReference type="PROSITE" id="PS51207">
    <property type="entry name" value="PXA"/>
    <property type="match status" value="1"/>
</dbReference>
<dbReference type="PANTHER" id="PTHR22999:SF23">
    <property type="entry name" value="SORTING NEXIN-16"/>
    <property type="match status" value="1"/>
</dbReference>
<dbReference type="SUPFAM" id="SSF64268">
    <property type="entry name" value="PX domain"/>
    <property type="match status" value="1"/>
</dbReference>
<comment type="subcellular location">
    <subcellularLocation>
        <location evidence="1">Cytoplasm</location>
    </subcellularLocation>
</comment>
<evidence type="ECO:0000313" key="8">
    <source>
        <dbReference type="Proteomes" id="UP000886595"/>
    </source>
</evidence>
<dbReference type="Gene3D" id="3.30.1520.10">
    <property type="entry name" value="Phox-like domain"/>
    <property type="match status" value="1"/>
</dbReference>
<feature type="domain" description="PXA" evidence="6">
    <location>
        <begin position="103"/>
        <end position="265"/>
    </location>
</feature>
<dbReference type="InterPro" id="IPR003114">
    <property type="entry name" value="Phox_assoc"/>
</dbReference>
<feature type="region of interest" description="Disordered" evidence="3">
    <location>
        <begin position="415"/>
        <end position="456"/>
    </location>
</feature>
<keyword evidence="8" id="KW-1185">Reference proteome</keyword>
<evidence type="ECO:0000259" key="5">
    <source>
        <dbReference type="PROSITE" id="PS50195"/>
    </source>
</evidence>
<feature type="compositionally biased region" description="Basic and acidic residues" evidence="3">
    <location>
        <begin position="438"/>
        <end position="456"/>
    </location>
</feature>
<name>A0A8X8AYW7_BRACI</name>
<dbReference type="GO" id="GO:0035091">
    <property type="term" value="F:phosphatidylinositol binding"/>
    <property type="evidence" value="ECO:0007669"/>
    <property type="project" value="InterPro"/>
</dbReference>
<keyword evidence="4" id="KW-0812">Transmembrane</keyword>
<dbReference type="EMBL" id="JAAMPC010000004">
    <property type="protein sequence ID" value="KAG2315667.1"/>
    <property type="molecule type" value="Genomic_DNA"/>
</dbReference>
<dbReference type="PANTHER" id="PTHR22999">
    <property type="entry name" value="PX SERINE/THREONINE KINASE PXK"/>
    <property type="match status" value="1"/>
</dbReference>
<dbReference type="OrthoDB" id="120967at2759"/>
<dbReference type="InterPro" id="IPR036871">
    <property type="entry name" value="PX_dom_sf"/>
</dbReference>